<dbReference type="InterPro" id="IPR001810">
    <property type="entry name" value="F-box_dom"/>
</dbReference>
<reference evidence="2" key="1">
    <citation type="submission" date="2022-10" db="EMBL/GenBank/DDBJ databases">
        <title>Tapping the CABI collections for fungal endophytes: first genome assemblies for Collariella, Neodidymelliopsis, Ascochyta clinopodiicola, Didymella pomorum, Didymosphaeria variabile, Neocosmospora piperis and Neocucurbitaria cava.</title>
        <authorList>
            <person name="Hill R."/>
        </authorList>
    </citation>
    <scope>NUCLEOTIDE SEQUENCE</scope>
    <source>
        <strain evidence="2">IMI 356814</strain>
    </source>
</reference>
<proteinExistence type="predicted"/>
<dbReference type="SUPFAM" id="SSF81383">
    <property type="entry name" value="F-box domain"/>
    <property type="match status" value="1"/>
</dbReference>
<name>A0A9W8Y8B5_9PLEO</name>
<comment type="caution">
    <text evidence="2">The sequence shown here is derived from an EMBL/GenBank/DDBJ whole genome shotgun (WGS) entry which is preliminary data.</text>
</comment>
<protein>
    <recommendedName>
        <fullName evidence="1">F-box domain-containing protein</fullName>
    </recommendedName>
</protein>
<dbReference type="OrthoDB" id="3720847at2759"/>
<evidence type="ECO:0000259" key="1">
    <source>
        <dbReference type="PROSITE" id="PS50181"/>
    </source>
</evidence>
<dbReference type="AlphaFoldDB" id="A0A9W8Y8B5"/>
<gene>
    <name evidence="2" type="ORF">N0V83_005618</name>
</gene>
<dbReference type="EMBL" id="JAPEUY010000009">
    <property type="protein sequence ID" value="KAJ4369854.1"/>
    <property type="molecule type" value="Genomic_DNA"/>
</dbReference>
<keyword evidence="3" id="KW-1185">Reference proteome</keyword>
<dbReference type="PROSITE" id="PS50181">
    <property type="entry name" value="FBOX"/>
    <property type="match status" value="1"/>
</dbReference>
<dbReference type="InterPro" id="IPR036047">
    <property type="entry name" value="F-box-like_dom_sf"/>
</dbReference>
<evidence type="ECO:0000313" key="2">
    <source>
        <dbReference type="EMBL" id="KAJ4369854.1"/>
    </source>
</evidence>
<dbReference type="Proteomes" id="UP001140560">
    <property type="component" value="Unassembled WGS sequence"/>
</dbReference>
<accession>A0A9W8Y8B5</accession>
<dbReference type="Pfam" id="PF12937">
    <property type="entry name" value="F-box-like"/>
    <property type="match status" value="1"/>
</dbReference>
<feature type="domain" description="F-box" evidence="1">
    <location>
        <begin position="1"/>
        <end position="46"/>
    </location>
</feature>
<evidence type="ECO:0000313" key="3">
    <source>
        <dbReference type="Proteomes" id="UP001140560"/>
    </source>
</evidence>
<sequence length="515" mass="59212">MLRLTDLPSELLSSIFGHLSGKEQHALTTTCHVFHTLATSHLYRNIKFTATKSRSCARKLALLLRTLLERPRLSPKVTAFALSGPQQCWEKYDPWPENNERKTIVKLWGFDKTTQTQSLLTPAMFHHFMDDDMQINQAELRGRSKDALATLIMTRLMNLHTLELGDGFLRHSIFLPQILKRTDYLFPDLERVVLGDRRRDRDSTVSYTDLSLIRPVFYSSTIKSFECTMTQPWKFCWTETTAPWNTNLTTLRLFRTNIDRSTLRQLLSAVPYLKSFHHEQEIAFNESTPTAPSLAPYLELDGLNSALACVRHSLEECQLVLRLAPGSIPASQVVSSGIRFPAIEGTLSILKDMPRLKKVEVPMIMLFGWSPRPSVKLEQLLSPHITELTLRDDLVPYCYWSRPSSRERRIARIGRYIADRATHAPKLRMLKVRLTGGKECLRDAVQELSMRTDDKDVQSMIVRGTKSETYCWRFEKAKAVASRPELGERVDSVLREDDCVRPEREFFTKLSRLGV</sequence>
<organism evidence="2 3">
    <name type="scientific">Neocucurbitaria cava</name>
    <dbReference type="NCBI Taxonomy" id="798079"/>
    <lineage>
        <taxon>Eukaryota</taxon>
        <taxon>Fungi</taxon>
        <taxon>Dikarya</taxon>
        <taxon>Ascomycota</taxon>
        <taxon>Pezizomycotina</taxon>
        <taxon>Dothideomycetes</taxon>
        <taxon>Pleosporomycetidae</taxon>
        <taxon>Pleosporales</taxon>
        <taxon>Pleosporineae</taxon>
        <taxon>Cucurbitariaceae</taxon>
        <taxon>Neocucurbitaria</taxon>
    </lineage>
</organism>